<feature type="compositionally biased region" description="Basic and acidic residues" evidence="8">
    <location>
        <begin position="2823"/>
        <end position="2837"/>
    </location>
</feature>
<feature type="region of interest" description="Disordered" evidence="8">
    <location>
        <begin position="2550"/>
        <end position="2569"/>
    </location>
</feature>
<feature type="active site" description="Proton acceptor; for dehydratase activity" evidence="7">
    <location>
        <position position="4493"/>
    </location>
</feature>
<dbReference type="GO" id="GO:0044550">
    <property type="term" value="P:secondary metabolite biosynthetic process"/>
    <property type="evidence" value="ECO:0007669"/>
    <property type="project" value="UniProtKB-ARBA"/>
</dbReference>
<dbReference type="InterPro" id="IPR014043">
    <property type="entry name" value="Acyl_transferase_dom"/>
</dbReference>
<dbReference type="GO" id="GO:0004312">
    <property type="term" value="F:fatty acid synthase activity"/>
    <property type="evidence" value="ECO:0007669"/>
    <property type="project" value="TreeGrafter"/>
</dbReference>
<dbReference type="InterPro" id="IPR006162">
    <property type="entry name" value="Ppantetheine_attach_site"/>
</dbReference>
<dbReference type="InterPro" id="IPR020843">
    <property type="entry name" value="ER"/>
</dbReference>
<organism evidence="12">
    <name type="scientific">Chromera velia CCMP2878</name>
    <dbReference type="NCBI Taxonomy" id="1169474"/>
    <lineage>
        <taxon>Eukaryota</taxon>
        <taxon>Sar</taxon>
        <taxon>Alveolata</taxon>
        <taxon>Colpodellida</taxon>
        <taxon>Chromeraceae</taxon>
        <taxon>Chromera</taxon>
    </lineage>
</organism>
<dbReference type="SUPFAM" id="SSF51735">
    <property type="entry name" value="NAD(P)-binding Rossmann-fold domains"/>
    <property type="match status" value="7"/>
</dbReference>
<feature type="active site" description="Proton acceptor; for dehydratase activity" evidence="7">
    <location>
        <position position="673"/>
    </location>
</feature>
<dbReference type="InterPro" id="IPR013120">
    <property type="entry name" value="FAR_NAD-bd"/>
</dbReference>
<dbReference type="Pfam" id="PF02801">
    <property type="entry name" value="Ketoacyl-synt_C"/>
    <property type="match status" value="3"/>
</dbReference>
<dbReference type="Pfam" id="PF00107">
    <property type="entry name" value="ADH_zinc_N"/>
    <property type="match status" value="3"/>
</dbReference>
<dbReference type="SMART" id="SM00825">
    <property type="entry name" value="PKS_KS"/>
    <property type="match status" value="3"/>
</dbReference>
<dbReference type="InterPro" id="IPR011032">
    <property type="entry name" value="GroES-like_sf"/>
</dbReference>
<feature type="region of interest" description="N-terminal hotdog fold" evidence="7">
    <location>
        <begin position="4461"/>
        <end position="4604"/>
    </location>
</feature>
<dbReference type="PROSITE" id="PS00012">
    <property type="entry name" value="PHOSPHOPANTETHEINE"/>
    <property type="match status" value="3"/>
</dbReference>
<feature type="region of interest" description="Disordered" evidence="8">
    <location>
        <begin position="2821"/>
        <end position="2840"/>
    </location>
</feature>
<keyword evidence="6" id="KW-0012">Acyltransferase</keyword>
<dbReference type="InterPro" id="IPR036291">
    <property type="entry name" value="NAD(P)-bd_dom_sf"/>
</dbReference>
<keyword evidence="3" id="KW-0808">Transferase</keyword>
<dbReference type="InterPro" id="IPR020807">
    <property type="entry name" value="PKS_DH"/>
</dbReference>
<dbReference type="VEuPathDB" id="CryptoDB:Cvel_19857"/>
<feature type="domain" description="PKS/mFAS DH" evidence="11">
    <location>
        <begin position="2357"/>
        <end position="2684"/>
    </location>
</feature>
<feature type="region of interest" description="C-terminal hotdog fold" evidence="7">
    <location>
        <begin position="788"/>
        <end position="950"/>
    </location>
</feature>
<dbReference type="PhylomeDB" id="A0A0G4G258"/>
<dbReference type="EMBL" id="CDMZ01000817">
    <property type="protein sequence ID" value="CEM22065.1"/>
    <property type="molecule type" value="Genomic_DNA"/>
</dbReference>
<dbReference type="SMART" id="SM00829">
    <property type="entry name" value="PKS_ER"/>
    <property type="match status" value="3"/>
</dbReference>
<dbReference type="PROSITE" id="PS00606">
    <property type="entry name" value="KS3_1"/>
    <property type="match status" value="1"/>
</dbReference>
<dbReference type="Gene3D" id="3.40.366.10">
    <property type="entry name" value="Malonyl-Coenzyme A Acyl Carrier Protein, domain 2"/>
    <property type="match status" value="1"/>
</dbReference>
<feature type="domain" description="Ketosynthase family 3 (KS3)" evidence="10">
    <location>
        <begin position="1906"/>
        <end position="2330"/>
    </location>
</feature>
<dbReference type="InterPro" id="IPR016036">
    <property type="entry name" value="Malonyl_transacylase_ACP-bd"/>
</dbReference>
<dbReference type="SMART" id="SM00822">
    <property type="entry name" value="PKS_KR"/>
    <property type="match status" value="3"/>
</dbReference>
<dbReference type="InterPro" id="IPR057326">
    <property type="entry name" value="KR_dom"/>
</dbReference>
<dbReference type="SUPFAM" id="SSF47336">
    <property type="entry name" value="ACP-like"/>
    <property type="match status" value="4"/>
</dbReference>
<dbReference type="FunFam" id="3.40.47.10:FF:000019">
    <property type="entry name" value="Polyketide synthase type I"/>
    <property type="match status" value="1"/>
</dbReference>
<dbReference type="Pfam" id="PF08240">
    <property type="entry name" value="ADH_N"/>
    <property type="match status" value="3"/>
</dbReference>
<dbReference type="SMART" id="SM00823">
    <property type="entry name" value="PKS_PP"/>
    <property type="match status" value="4"/>
</dbReference>
<sequence length="6729" mass="721951">MAAELKDQLVKVGMRGITNELGIRVMGDAMRSGASGVVGCQALIWKTFLTRYEDVPKFFANVSAASSGSGASAALAAMSPAERSEFVRETVISVAQSVLGNAAAPSLDAPLADLGVDSLGAVELRNALADRLGVKLSSTALFDYPTLNAIIEHLDEQVANSVDTKKKTDAGAAAAPPRAGIMPSASGGDEGLAVVGVGCRFGGGASSPDSMWQMMMNKTDCIGEVPLSRWNHFEWHSPEPDTAGKYYINGGGFLDDIEWFDNAFFRITNVEVRSMDPQQRMLLEVSYEALHAAGYSRDGLPGENMGVFIGVCNQDWNFIDIEGTDVKSSAFAGTGGAASVVANRLSFVYGLKGPSVSMDTACSSSLVATDAALAQMRRGLCTSAIIGGVNLMLSPHLFVAFSKARMLSPDGRCATFDAGANGYVRGEGCGAIVVRNLSDAVRSGSSIWAVIRGSCVNHDGKSMSLTAPNGPAQQAVLRGALAVAGVSTNEVSYIEAHGTGTALGDPIEVGAIKAVYEEGRASDMPLILGALKTNIGHLEGSAGIAGLIKLVLSLRKREVPPNLHYSKMNPNIDLDGFNVTVPTEPVGLPSGRTFGGVSSFGFGGCNAHVIVESPPLGSGVHEVPPHQWERKFFPWQEPFHPLLGAKLGSQSRKGAVTFQGYLRRDVFTLLSEHVVQTAAIVPGAAFIELLSAASSKISTNTRESAPAVVDSVSFDRPFVLPKDPPRGQTGVQVRTRLQGSELSVESCDAGSSSWTSHAVCRAGGGGGHGLLTADASSKTVKAAEVACAETVDVASLYSDLNKAGLKYGPRFQTMKELKIAKAGADLGEFRGAKDDDAPLGVALVRLAPTSPKRFEDAFRVHPAVLDGAFHGAAPLVAAKGGAPLVPFAVERVSLSKQMAQEETTAVVILRERSANSAVLDVQLFQGKETLKCVAALQRMTLRKIDLKSAGASLPKDVLWETEWRPRALPAALTTSEKDEGSSPSQRKPLSLLLISTRDDAAVGALASKLSATTLVIASSGGEAEEKKVNEALATEGLSAAIYCAALSCTSGTEAEEVEVMGGMLCIAKAINSSKVGTPVMVLTAASPRTVSHPVHSGLWGFCKTTRLELEMTLGKPYKISCLDVQLEGATPSKAAASIADQVRASLLYTDDEFEPEVAVTDVSLLKKVLAGSPAETEDSSGMSVKRLVKSKTGPPRGPIELYMPERGALSNLKLRAMASEARDELIEGTVEVRIRAIGLNFRDVLNVMGLYPGDPGPPGADCAGTIVRVGPGVTKFKPGDDVFGIAQGCLKTFCSTDAHLLARKPESMTFEEASALPVVYTTVEYAFRDLAKLKKGERVLCHAVTGGVGIAAIQYCKAIGAEIYGTCSDKKVDTAKAMGVKGVASSRDPKKFAEEMAKMLGDKKIDVVLNSFNEDYIPESLKLLAKGGRFMEIGKRGIWTAEEMKKARPDVHYETIAVDHMMEENPPWFGGMLDRVRKNVDGGSITPMNLQVFDMYDANNGGIAAMRFMQRAQHIGKVVIKIPSALGEKTGKGKTYAITGGLGGLGVLVAAWMVEEGAKKILLLSRRGKPDEATEQSEAWKWLKSSCAEVVPMKCDVSVKADCEKLASTPGLAGIMHAAGVLEDAALPSQDVEKIRKVYAPKVFGAWYLHDACKAKEVTLDFFMSFSSVAALLGNFGQTNYSAANACLDALTEFRRSQGLAAQSIQWGPWIEQGMAAELKDQLVKVGMRGITNDLGLRVMGDVMRSDATTAGCQELIWKTFLSRYEEVPSFFVEVVAKDADTQSPILNMTGTPEERREFISETVVSICKQVLGITDAPPMDAPLTELGVDSLAAVELRNALAEKLGVKLSATALFDYPTVSAIIDHIDAEVAKQIAASKQSGGEEGGVADAAPVDGDLILSASDNNEGLAVVGIGCRFGGSSSSPDSMWEMMMKKTDCIGEVPLSRWNHFEFHNFDPDTPGKYYIAGGGFLDDIEWFDNAFFRITNVEVRSMDPQQRMLLEVSYEALHAAGYSRDGLPGENMGVFIGVCNQDWNFIDIEGTDVKSSAFAGTGGAASVVANRLSFVYGLKGPSMSIDTACSSSLVATDAALAQIQRGLCTSAIIGGVNLMLSPHLYVAFSKARMLSADARCATFDAGANGYVRGEGCGAIVVRNLSDAVRSGSSIWAVIRGSCVNHDGKSMSLTAPNGPAQQAVLRGALQVAGIKPAEVSYIEAHGTGTALGDPIEVGAIKAVYEATRDPSAPLILGALKTNIGHLEGSAGIAGLIKLIMCLQKQTVPPNLHYSKLNPNIDLEGFPVTIPTDPVGLPAGRTFGGVSSFGFGGCNAHVIVETPPMDSKVEKVVLPEWDRKLFPWQDPHHPLLGGLKPRGNDGATIYEGYLRRDMHELIRDHVVLDTPLLPGAAFVEMLCAVSSRSATRVRDAAPAVVEGLAFERPFAVPKEPVKPKEALVIRSTMAPSADRLVTIASRDPGSSEWTSHASGRVRLEDSNLGLPTDEQGQAMLEGAAKKCTVEVDVEKMYADLAKIGLKYGPRFQTVKELKVTPPVEATAADPLAELQKKEGDGKKTEEPQSLQEAVAVLRATKPLAVERGFRVHPAVLDGALQSAAPLLSAKGSSGGNFAMVPFAVERAVLLKQSVTERLRSVVQLVEKKDSSTAIITARLFDDTGRCVALLHRVTLRKMDLSPTVTLPRELLWNVDWTARPLPAVAKGEEATVTAPKLSLLLISTREEAAVGALASKLSATTLVIASSGGEAEEKKVNEALATEGLSAAIYCAALSCTGGTEAEEVEVMGGMLCIAKAINFSKVGIPVVVLTADCQRSAQPPVVKDEDKKETMRKVENDEPDVEEPWKTVIPRHAGLWGFCKTTRLELEMTLGKPYKISCLDVQLEGATPSKAAASIADQVRASLLYTDEEYEPETVVTDAASVKKLFAGPTTESQESGMVVSRLAKHRVSPRGPIELYMPKRGALSNLKLRPLAAEARPDPIEGTVEVRIRAIGLNFRDVLNVMGLYPGDPGPPGADCAGTIVRVGPGVTKFKPGDDVFGIAQGCLKSFCFTDPNLLARKPESMTFEEASALPVVYTTVEYAFRDLAKLKKGERALCHAVTGGVGIAAIQYCKAIGAEIYGTCSDKKVDTAKAMGVKGVASSRDPKKFAEEMAKMLGDKKIDVVLNSLNEDFIPESLKLLAQNGRFMEIGKRGIWTAEEMKKARPDVHYETIAVDHMMEENPPWFGGMLERVRKCVDEGSITPMNLQVFDMYDANNGGIAAMRFMQRAQHIGKVVIKIPSALGEKTGKGKTYAITGGLGGLGVLVAAWMVEEGAKKILLLSRRGKPDEATEQSEAWKWLKSSCAEVVPMKCDVSVKADCEKLASAPGLAGIMHAAGVLEDAALPNQEVEKVRKVYAPKVFGAWYLHDACKAKGVSLDFFMSFSSVASLFGNFGQTNYSAANACLDALTQFRRSQGLAAQSIQWGPWIEQGMAAELKDQLVKVGMRGITNDLGLRVMGDVMRSDATTAGCQELIWKTFLSRYEATPSFFKNVATGDAGDTAVDQSLRYLSEKELYEHVKTVVLETAGQILGQTDAPSLDAPLQELGVDSLSAVELRNALAGKLGVKLPATALFDYPTLNAMIGFCVGKIRESFGESAEGAAETAAAPGGMEGSLAAVGSDWKGMAVTGVGCRLPGSVGNADELWEMMMAKTDCLVEIPLSRWNHGPLYDPDMDAKGKCYVKEAAFIDNAELFDNQFFNITPVEVQCMDPQQRVMLEVAYESMVSSGFSKDSLVGSEMGVFIGVCNQDWNFIDIGDKASSFSGTGGANSLVSNRISFVFGLKGPSISMDTACSSSLVAVDVALDKVRMGACQMALVGGVNLVLSPHLFIAFSKARMLSPDARCKTFDASANGYARGEGAGSIVLKKYAAAVSNNDPIWAVVRGSATNHDGKSMSLTAPNGPAQSAVLQKALQNAGLKPADVSYLEAHGTGTGLGDPIEIGAIKSVYQKDRTSESPLVVGALKTNIGHLEGGAGIAGLIKLILVLRNKEAPPNLHFKKLNPHIDVEDFNIVFPTEATALVGANRPSLTDSQPFVGGVSSFGFGGCNAHVIVQGPPEGTPEVRRAGAAVEKPRVAFLFTGQGSQYIGMGKELYGTEKVFKEALDACAEVLDPVIKVPLMELLFPAEPKPAGQNLLDETRYSQPCIFSIEYALSELWRSKGIEPSVVVGHSLGEYVAATVAGMITLEEGLLLIAERARLMADAPKNNGIMAACRASEADFEKGFNAVVEQTKDETLKDRVAIAAINGPKSIVVSGVEADVNKVIDKMGLTGKSRKLTVSHAFHSPCMDCAAKPFASKVAEMKLKPAREGITLVSCLTGKVGGEEMLKPEFWSDHIVKPVRFLQGMNTVVEQGVAVLAELGPRPTLVNMGKQCVGSEAAGVATWVCSLDPAKPATGAFEAALEKVSIRAQGTHVWMHKAWPWHTIVHPLIGAKKDGDSGKGVKFEGYVSADVRGLVGDHVVSKKILLPGAAFVELMASACFELLKELKAGASAKAAALAPSEGISVVDVNFERPMVFADPGSDQKDIDTVSVAVGEVQTGGGLSVASLTQGDDEETQHAGGRIGGIVTMPESDEGGLKALKEKCKNTYEVKDFYKQLHDIGLQYGPRFQTVKQLFAGPLEKPPKPEGAEALGVEVKEEDPRVMEVLALMQNPTGATESFEAGFNFHPAVIDGALQSAALMLSDGGSGKPMVPASIEKALFRKMPPSAPIWSHSRILSATKTSASMDVTLMDGKGKILALLQNVTVRQIDLTPPVDIPRELLWEVNWVPRPAAAEGAQGVPLVPSDDARPLLFVSCPTEAVVAGMKAALPGDHEFHLLGALPGGLELESLIGDGKFGAVVSLAGIAPPQLGGGAEEEVIGAVGELLAISRAMNKIAGAASATNPAKFAPVVVLTKGHWAVPLFDKQQESGLFTPKTFTEQDAPVAFKAEGRYPIHAGLWGFCRTAKLELESTTGTQVFMQSADLDVLTGDADFASVASQLQKILSYPDPRNTPEGSNSTDTEVILRKGGEAMFVSRLAKSSVDTRGPIELHMPERGALGNLRLRPQSLTYRVELPANLVEVRIRAIGLNFRDVLNVMGLYPGDPGPPGADCAGSVTRVGPGVTKFKPGDDVFGIAQGCLKTYCITEVNLLAHKPESMTFEEASALPVVYTTVEYAFRDLAKLKKGERVLCHAVTGGVGIAAIQYCKAIGAEIYGTCSDKKVDTAKAMGVKGVASSRDPKKFAEEMAKMLGNKKIDVVLNSLNEDFIPESLKLLAQNGRFMEIGKRGIWTAEEMKKARPDVHYETIAVDHMMEENPPWFGGMLERVRKCVDEGSITPMNLQVFDMYDANNGGIAAMRFMQRAQHIGKVVIKIPSALGEKTGKGKTYAITGGLGGLGILVAAWMVEEGAKKILLLSRRGKPDEATAQGQLWQYLQSGSAEIIPMKSDVSVKADCEKLASTPGLAGIMHAAGVLEDAALANQEVEKVRKVYAPKVFGAWYLHDACKAKGVSLDFFMSFSSVASLFGNFGQTNYSAANACLDALTEFRRSQGLAAQSIQWGPWIEQGMAAELKDQLVKVGMRGITNELGIRVMGDVMRGSSVSAVVGCQALKWRTYAKRYNEIPPFLGDVQMGKGGGNVSAAVDLTKVTKEELSDMLAQVAQAVTGSSEKPATDTALMDLGLDSLGAVEFRNSVADMTGVKLPQTLVFENPSIDAISDFILGTVAGGGAGGSGGGAGGDGGDAPVRIRGPPTVEAWLKEAFEGQDKYMNFVEAFCSKYESTAALVAELDFIGALDSMGIKSKGPDFKRLYEHWNKLIELQMETEEEESGGAAKEKEPFIHPLDDIEALRQEVSFDVSTLKPCTPLTKIKNVLLTGVTGFVGRVQVRILLELEHLPDLKVHCIVRADDEAHAMKRIEAACREAKVWAPWMAERIVPVPGDFTLEDFGIGEEKFQEYCKLMDIIYHTGGDVNLMSNYMRLRHTNVLSARPVIRMCTTYRLKPLHFCSTLGQYPAFFAVFSREFAEQTIREDSMPDTREMERFYPPGRMGYPWSKMGAEIVLRRARELGLPLFIYRLPNTYVAWDTGYTNKGDYACSLTISSVQEAMFPVGAATAPFSPVDTICRMLVEVSLLEKPKHWVYHLIDTRVVTQAQIEGWAAEVGIDYRGAKVDEFFRAVKARGPESPVFKFVPLMQHWRSYWFDPEERKDPFPIEVNNIFDDLPHQAWPPIEETFKNSFLYCCEFRLLRPNSQAIRLDAEVIFESAVEEVKRLGISEPKLPSITEGEANAEKAKEYFMQPLRLLCETSLSQTESSLSFMGRLAAYARSRQMVQNLFWMKQAEDKHPEILKTQLASPIFIVGHPRAAGSLLLRVMAQDPSLCAPAYCEMVVPYNNDGSLLQALSSPEETRKAGLASPGWGFDHYGDPTDPRKKYATDQLELLYGRDQYGDLEWQRLRLFGATLADEDYLILDHAWRSLALPLAFCVADFKSWLLKNDGKEMKAAYALHRRFLQHLQWQRERKIAAAGASAAKAPARWVLKTPYHAACLDEIFSLYPDAHVICVNGEPKREAGQWAAVAADIRKTLVDGAGASPTVAGPEELQTLQLLTEKLEAFRQANPKLSSKFVDVHYDDLMNNPVAVAERVYKATGMSVSREAKDRMWEYVSDVREHKEELVNRPGSDPASLPEYGLSEEMVAKATEAYSKSGRGEVKRSMFGRAVDVASAFM</sequence>
<dbReference type="PROSITE" id="PS52019">
    <property type="entry name" value="PKS_MFAS_DH"/>
    <property type="match status" value="3"/>
</dbReference>
<dbReference type="GO" id="GO:0016491">
    <property type="term" value="F:oxidoreductase activity"/>
    <property type="evidence" value="ECO:0007669"/>
    <property type="project" value="InterPro"/>
</dbReference>
<dbReference type="SUPFAM" id="SSF52151">
    <property type="entry name" value="FabD/lysophospholipase-like"/>
    <property type="match status" value="1"/>
</dbReference>
<reference evidence="12" key="1">
    <citation type="submission" date="2014-11" db="EMBL/GenBank/DDBJ databases">
        <authorList>
            <person name="Otto D Thomas"/>
            <person name="Naeem Raeece"/>
        </authorList>
    </citation>
    <scope>NUCLEOTIDE SEQUENCE</scope>
</reference>
<dbReference type="SUPFAM" id="SSF52540">
    <property type="entry name" value="P-loop containing nucleoside triphosphate hydrolases"/>
    <property type="match status" value="1"/>
</dbReference>
<evidence type="ECO:0000259" key="9">
    <source>
        <dbReference type="PROSITE" id="PS50075"/>
    </source>
</evidence>
<dbReference type="PANTHER" id="PTHR43775:SF37">
    <property type="entry name" value="SI:DKEY-61P9.11"/>
    <property type="match status" value="1"/>
</dbReference>
<dbReference type="PROSITE" id="PS50075">
    <property type="entry name" value="CARRIER"/>
    <property type="match status" value="4"/>
</dbReference>
<dbReference type="InterPro" id="IPR020841">
    <property type="entry name" value="PKS_Beta-ketoAc_synthase_dom"/>
</dbReference>
<feature type="domain" description="Carrier" evidence="9">
    <location>
        <begin position="82"/>
        <end position="158"/>
    </location>
</feature>
<feature type="domain" description="PKS/mFAS DH" evidence="11">
    <location>
        <begin position="640"/>
        <end position="950"/>
    </location>
</feature>
<dbReference type="InterPro" id="IPR020806">
    <property type="entry name" value="PKS_PP-bd"/>
</dbReference>
<dbReference type="SUPFAM" id="SSF50129">
    <property type="entry name" value="GroES-like"/>
    <property type="match status" value="3"/>
</dbReference>
<evidence type="ECO:0000256" key="4">
    <source>
        <dbReference type="ARBA" id="ARBA00022857"/>
    </source>
</evidence>
<feature type="region of interest" description="Disordered" evidence="8">
    <location>
        <begin position="1174"/>
        <end position="1197"/>
    </location>
</feature>
<dbReference type="InterPro" id="IPR014031">
    <property type="entry name" value="Ketoacyl_synth_C"/>
</dbReference>
<dbReference type="InterPro" id="IPR014030">
    <property type="entry name" value="Ketoacyl_synth_N"/>
</dbReference>
<dbReference type="InterPro" id="IPR013154">
    <property type="entry name" value="ADH-like_N"/>
</dbReference>
<dbReference type="Pfam" id="PF13469">
    <property type="entry name" value="Sulfotransfer_3"/>
    <property type="match status" value="1"/>
</dbReference>
<dbReference type="Pfam" id="PF14765">
    <property type="entry name" value="PS-DH"/>
    <property type="match status" value="3"/>
</dbReference>
<dbReference type="InterPro" id="IPR018201">
    <property type="entry name" value="Ketoacyl_synth_AS"/>
</dbReference>
<dbReference type="InterPro" id="IPR049900">
    <property type="entry name" value="PKS_mFAS_DH"/>
</dbReference>
<name>A0A0G4G258_9ALVE</name>
<accession>A0A0G4G258</accession>
<dbReference type="GO" id="GO:0031177">
    <property type="term" value="F:phosphopantetheine binding"/>
    <property type="evidence" value="ECO:0007669"/>
    <property type="project" value="InterPro"/>
</dbReference>
<dbReference type="InterPro" id="IPR013968">
    <property type="entry name" value="PKS_KR"/>
</dbReference>
<keyword evidence="4" id="KW-0521">NADP</keyword>
<evidence type="ECO:0000259" key="11">
    <source>
        <dbReference type="PROSITE" id="PS52019"/>
    </source>
</evidence>
<evidence type="ECO:0000256" key="5">
    <source>
        <dbReference type="ARBA" id="ARBA00023268"/>
    </source>
</evidence>
<dbReference type="GO" id="GO:0004315">
    <property type="term" value="F:3-oxoacyl-[acyl-carrier-protein] synthase activity"/>
    <property type="evidence" value="ECO:0007669"/>
    <property type="project" value="InterPro"/>
</dbReference>
<evidence type="ECO:0000259" key="10">
    <source>
        <dbReference type="PROSITE" id="PS52004"/>
    </source>
</evidence>
<dbReference type="Pfam" id="PF00109">
    <property type="entry name" value="ketoacyl-synt"/>
    <property type="match status" value="3"/>
</dbReference>
<evidence type="ECO:0000256" key="2">
    <source>
        <dbReference type="ARBA" id="ARBA00022553"/>
    </source>
</evidence>
<dbReference type="Gene3D" id="3.40.47.10">
    <property type="match status" value="3"/>
</dbReference>
<dbReference type="CDD" id="cd05235">
    <property type="entry name" value="SDR_e1"/>
    <property type="match status" value="1"/>
</dbReference>
<dbReference type="InterPro" id="IPR042104">
    <property type="entry name" value="PKS_dehydratase_sf"/>
</dbReference>
<dbReference type="Gene3D" id="3.30.70.3290">
    <property type="match status" value="1"/>
</dbReference>
<dbReference type="PANTHER" id="PTHR43775">
    <property type="entry name" value="FATTY ACID SYNTHASE"/>
    <property type="match status" value="1"/>
</dbReference>
<evidence type="ECO:0008006" key="13">
    <source>
        <dbReference type="Google" id="ProtNLM"/>
    </source>
</evidence>
<dbReference type="InterPro" id="IPR013149">
    <property type="entry name" value="ADH-like_C"/>
</dbReference>
<dbReference type="InterPro" id="IPR049551">
    <property type="entry name" value="PKS_DH_C"/>
</dbReference>
<evidence type="ECO:0000313" key="12">
    <source>
        <dbReference type="EMBL" id="CEM22065.1"/>
    </source>
</evidence>
<dbReference type="Pfam" id="PF21089">
    <property type="entry name" value="PKS_DH_N"/>
    <property type="match status" value="3"/>
</dbReference>
<dbReference type="InterPro" id="IPR036736">
    <property type="entry name" value="ACP-like_sf"/>
</dbReference>
<dbReference type="Gene3D" id="3.40.50.300">
    <property type="entry name" value="P-loop containing nucleotide triphosphate hydrolases"/>
    <property type="match status" value="1"/>
</dbReference>
<dbReference type="Gene3D" id="3.10.129.110">
    <property type="entry name" value="Polyketide synthase dehydratase"/>
    <property type="match status" value="3"/>
</dbReference>
<dbReference type="PROSITE" id="PS52004">
    <property type="entry name" value="KS3_2"/>
    <property type="match status" value="3"/>
</dbReference>
<protein>
    <recommendedName>
        <fullName evidence="13">Carrier domain-containing protein</fullName>
    </recommendedName>
</protein>
<evidence type="ECO:0000256" key="6">
    <source>
        <dbReference type="ARBA" id="ARBA00023315"/>
    </source>
</evidence>
<dbReference type="Gene3D" id="3.90.180.10">
    <property type="entry name" value="Medium-chain alcohol dehydrogenases, catalytic domain"/>
    <property type="match status" value="3"/>
</dbReference>
<dbReference type="SMART" id="SM00826">
    <property type="entry name" value="PKS_DH"/>
    <property type="match status" value="3"/>
</dbReference>
<proteinExistence type="predicted"/>
<dbReference type="SMART" id="SM01294">
    <property type="entry name" value="PKS_PP_betabranch"/>
    <property type="match status" value="1"/>
</dbReference>
<feature type="region of interest" description="N-terminal hotdog fold" evidence="7">
    <location>
        <begin position="640"/>
        <end position="769"/>
    </location>
</feature>
<feature type="active site" description="Proton acceptor; for dehydratase activity" evidence="7">
    <location>
        <position position="2389"/>
    </location>
</feature>
<dbReference type="Gene3D" id="1.10.1200.10">
    <property type="entry name" value="ACP-like"/>
    <property type="match status" value="4"/>
</dbReference>
<keyword evidence="1" id="KW-0596">Phosphopantetheine</keyword>
<dbReference type="InterPro" id="IPR050091">
    <property type="entry name" value="PKS_NRPS_Biosynth_Enz"/>
</dbReference>
<dbReference type="CDD" id="cd05195">
    <property type="entry name" value="enoyl_red"/>
    <property type="match status" value="3"/>
</dbReference>
<keyword evidence="5" id="KW-0511">Multifunctional enzyme</keyword>
<dbReference type="Pfam" id="PF00550">
    <property type="entry name" value="PP-binding"/>
    <property type="match status" value="4"/>
</dbReference>
<dbReference type="Pfam" id="PF08659">
    <property type="entry name" value="KR"/>
    <property type="match status" value="3"/>
</dbReference>
<dbReference type="SMART" id="SM00827">
    <property type="entry name" value="PKS_AT"/>
    <property type="match status" value="1"/>
</dbReference>
<feature type="domain" description="Ketosynthase family 3 (KS3)" evidence="10">
    <location>
        <begin position="3660"/>
        <end position="4090"/>
    </location>
</feature>
<feature type="region of interest" description="N-terminal hotdog fold" evidence="7">
    <location>
        <begin position="2357"/>
        <end position="2488"/>
    </location>
</feature>
<dbReference type="InterPro" id="IPR016035">
    <property type="entry name" value="Acyl_Trfase/lysoPLipase"/>
</dbReference>
<dbReference type="InterPro" id="IPR027417">
    <property type="entry name" value="P-loop_NTPase"/>
</dbReference>
<feature type="domain" description="PKS/mFAS DH" evidence="11">
    <location>
        <begin position="4461"/>
        <end position="4788"/>
    </location>
</feature>
<evidence type="ECO:0000256" key="7">
    <source>
        <dbReference type="PROSITE-ProRule" id="PRU01363"/>
    </source>
</evidence>
<dbReference type="Pfam" id="PF00698">
    <property type="entry name" value="Acyl_transf_1"/>
    <property type="match status" value="1"/>
</dbReference>
<feature type="region of interest" description="C-terminal hotdog fold" evidence="7">
    <location>
        <begin position="4619"/>
        <end position="4788"/>
    </location>
</feature>
<dbReference type="Pfam" id="PF07993">
    <property type="entry name" value="NAD_binding_4"/>
    <property type="match status" value="1"/>
</dbReference>
<feature type="domain" description="Carrier" evidence="9">
    <location>
        <begin position="1795"/>
        <end position="1871"/>
    </location>
</feature>
<dbReference type="InterPro" id="IPR001227">
    <property type="entry name" value="Ac_transferase_dom_sf"/>
</dbReference>
<feature type="compositionally biased region" description="Basic and acidic residues" evidence="8">
    <location>
        <begin position="2554"/>
        <end position="2566"/>
    </location>
</feature>
<dbReference type="InterPro" id="IPR010080">
    <property type="entry name" value="Thioester_reductase-like_dom"/>
</dbReference>
<feature type="active site" description="Proton donor; for dehydratase activity" evidence="7">
    <location>
        <position position="2597"/>
    </location>
</feature>
<evidence type="ECO:0000256" key="3">
    <source>
        <dbReference type="ARBA" id="ARBA00022679"/>
    </source>
</evidence>
<dbReference type="Gene3D" id="3.40.50.720">
    <property type="entry name" value="NAD(P)-binding Rossmann-like Domain"/>
    <property type="match status" value="9"/>
</dbReference>
<dbReference type="CDD" id="cd00833">
    <property type="entry name" value="PKS"/>
    <property type="match status" value="3"/>
</dbReference>
<dbReference type="InterPro" id="IPR009081">
    <property type="entry name" value="PP-bd_ACP"/>
</dbReference>
<feature type="region of interest" description="C-terminal hotdog fold" evidence="7">
    <location>
        <begin position="2508"/>
        <end position="2684"/>
    </location>
</feature>
<dbReference type="InterPro" id="IPR016039">
    <property type="entry name" value="Thiolase-like"/>
</dbReference>
<feature type="domain" description="Carrier" evidence="9">
    <location>
        <begin position="3551"/>
        <end position="3628"/>
    </location>
</feature>
<dbReference type="GO" id="GO:0006633">
    <property type="term" value="P:fatty acid biosynthetic process"/>
    <property type="evidence" value="ECO:0007669"/>
    <property type="project" value="InterPro"/>
</dbReference>
<evidence type="ECO:0000256" key="1">
    <source>
        <dbReference type="ARBA" id="ARBA00022450"/>
    </source>
</evidence>
<feature type="domain" description="Ketosynthase family 3 (KS3)" evidence="10">
    <location>
        <begin position="189"/>
        <end position="613"/>
    </location>
</feature>
<gene>
    <name evidence="12" type="ORF">Cvel_19857</name>
</gene>
<feature type="domain" description="Carrier" evidence="9">
    <location>
        <begin position="5656"/>
        <end position="5733"/>
    </location>
</feature>
<feature type="active site" description="Proton donor; for dehydratase activity" evidence="7">
    <location>
        <position position="866"/>
    </location>
</feature>
<keyword evidence="2" id="KW-0597">Phosphoprotein</keyword>
<evidence type="ECO:0000256" key="8">
    <source>
        <dbReference type="SAM" id="MobiDB-lite"/>
    </source>
</evidence>
<dbReference type="SUPFAM" id="SSF55048">
    <property type="entry name" value="Probable ACP-binding domain of malonyl-CoA ACP transacylase"/>
    <property type="match status" value="1"/>
</dbReference>
<feature type="active site" description="Proton donor; for dehydratase activity" evidence="7">
    <location>
        <position position="4705"/>
    </location>
</feature>
<dbReference type="InterPro" id="IPR049552">
    <property type="entry name" value="PKS_DH_N"/>
</dbReference>
<dbReference type="SUPFAM" id="SSF53901">
    <property type="entry name" value="Thiolase-like"/>
    <property type="match status" value="3"/>
</dbReference>